<comment type="similarity">
    <text evidence="5">Belongs to the class I-like SAM-binding methyltransferase superfamily. rRNA adenine N(6)-methyltransferase family.</text>
</comment>
<feature type="domain" description="Ribosomal RNA adenine methylase transferase N-terminal" evidence="6">
    <location>
        <begin position="11"/>
        <end position="177"/>
    </location>
</feature>
<dbReference type="Pfam" id="PF00398">
    <property type="entry name" value="RrnaAD"/>
    <property type="match status" value="1"/>
</dbReference>
<evidence type="ECO:0000256" key="1">
    <source>
        <dbReference type="ARBA" id="ARBA00022603"/>
    </source>
</evidence>
<dbReference type="GO" id="GO:0000179">
    <property type="term" value="F:rRNA (adenine-N6,N6-)-dimethyltransferase activity"/>
    <property type="evidence" value="ECO:0007669"/>
    <property type="project" value="UniProtKB-UniRule"/>
</dbReference>
<protein>
    <submittedName>
        <fullName evidence="7">rRNA (Adenine-N(6)-)-methyltransferase</fullName>
    </submittedName>
</protein>
<accession>A0A0G0I7J3</accession>
<dbReference type="PROSITE" id="PS51689">
    <property type="entry name" value="SAM_RNA_A_N6_MT"/>
    <property type="match status" value="1"/>
</dbReference>
<proteinExistence type="inferred from homology"/>
<dbReference type="InterPro" id="IPR020596">
    <property type="entry name" value="rRNA_Ade_Mease_Trfase_CS"/>
</dbReference>
<feature type="binding site" evidence="5">
    <location>
        <position position="6"/>
    </location>
    <ligand>
        <name>S-adenosyl-L-methionine</name>
        <dbReference type="ChEBI" id="CHEBI:59789"/>
    </ligand>
</feature>
<keyword evidence="1 5" id="KW-0489">Methyltransferase</keyword>
<dbReference type="SMART" id="SM00650">
    <property type="entry name" value="rADc"/>
    <property type="match status" value="1"/>
</dbReference>
<evidence type="ECO:0000256" key="5">
    <source>
        <dbReference type="PROSITE-ProRule" id="PRU01026"/>
    </source>
</evidence>
<dbReference type="SUPFAM" id="SSF53335">
    <property type="entry name" value="S-adenosyl-L-methionine-dependent methyltransferases"/>
    <property type="match status" value="1"/>
</dbReference>
<organism evidence="7 8">
    <name type="scientific">Candidatus Woesebacteria bacterium GW2011_GWD1_38_10</name>
    <dbReference type="NCBI Taxonomy" id="1618592"/>
    <lineage>
        <taxon>Bacteria</taxon>
        <taxon>Candidatus Woeseibacteriota</taxon>
    </lineage>
</organism>
<evidence type="ECO:0000313" key="7">
    <source>
        <dbReference type="EMBL" id="KKQ50512.1"/>
    </source>
</evidence>
<feature type="binding site" evidence="5">
    <location>
        <position position="4"/>
    </location>
    <ligand>
        <name>S-adenosyl-L-methionine</name>
        <dbReference type="ChEBI" id="CHEBI:59789"/>
    </ligand>
</feature>
<dbReference type="PANTHER" id="PTHR11727:SF7">
    <property type="entry name" value="DIMETHYLADENOSINE TRANSFERASE-RELATED"/>
    <property type="match status" value="1"/>
</dbReference>
<dbReference type="Gene3D" id="3.40.50.150">
    <property type="entry name" value="Vaccinia Virus protein VP39"/>
    <property type="match status" value="1"/>
</dbReference>
<dbReference type="Gene3D" id="1.10.8.100">
    <property type="entry name" value="Ribosomal RNA adenine dimethylase-like, domain 2"/>
    <property type="match status" value="1"/>
</dbReference>
<feature type="binding site" evidence="5">
    <location>
        <position position="31"/>
    </location>
    <ligand>
        <name>S-adenosyl-L-methionine</name>
        <dbReference type="ChEBI" id="CHEBI:59789"/>
    </ligand>
</feature>
<dbReference type="EMBL" id="LBTW01000005">
    <property type="protein sequence ID" value="KKQ50512.1"/>
    <property type="molecule type" value="Genomic_DNA"/>
</dbReference>
<evidence type="ECO:0000256" key="3">
    <source>
        <dbReference type="ARBA" id="ARBA00022691"/>
    </source>
</evidence>
<dbReference type="GO" id="GO:0003723">
    <property type="term" value="F:RNA binding"/>
    <property type="evidence" value="ECO:0007669"/>
    <property type="project" value="UniProtKB-UniRule"/>
</dbReference>
<dbReference type="InterPro" id="IPR029063">
    <property type="entry name" value="SAM-dependent_MTases_sf"/>
</dbReference>
<sequence>MSHNFINNSKLVNKLVLDSRISKNDLVLEIGPGKGSITRELIRVAGKVIAVELDEYFFNILKKEFNGLESITLINNNFFSFTTPSRSYKVFSNIPFSITSEIVKKLTADKNFQEGYLIMQKEAAQKFIGKPIDTKNSMQSVLLKPWFDISVFWKFSAWDFTPKPNVEIVMLKIVRRELPLLSYKQRNVYRDYVYVSYNRQKMAKLEYEYFFMLFNNYLKISGPDVKKINAIKAQRIMKEQGLIHKIHRTRKDNKWRTF</sequence>
<gene>
    <name evidence="7" type="ORF">US67_C0005G0017</name>
</gene>
<comment type="caution">
    <text evidence="5">Lacks conserved residue(s) required for the propagation of feature annotation.</text>
</comment>
<name>A0A0G0I7J3_9BACT</name>
<evidence type="ECO:0000256" key="4">
    <source>
        <dbReference type="ARBA" id="ARBA00022884"/>
    </source>
</evidence>
<dbReference type="InterPro" id="IPR001737">
    <property type="entry name" value="KsgA/Erm"/>
</dbReference>
<dbReference type="CDD" id="cd02440">
    <property type="entry name" value="AdoMet_MTases"/>
    <property type="match status" value="1"/>
</dbReference>
<dbReference type="AlphaFoldDB" id="A0A0G0I7J3"/>
<keyword evidence="2 5" id="KW-0808">Transferase</keyword>
<reference evidence="7 8" key="1">
    <citation type="journal article" date="2015" name="Nature">
        <title>rRNA introns, odd ribosomes, and small enigmatic genomes across a large radiation of phyla.</title>
        <authorList>
            <person name="Brown C.T."/>
            <person name="Hug L.A."/>
            <person name="Thomas B.C."/>
            <person name="Sharon I."/>
            <person name="Castelle C.J."/>
            <person name="Singh A."/>
            <person name="Wilkins M.J."/>
            <person name="Williams K.H."/>
            <person name="Banfield J.F."/>
        </authorList>
    </citation>
    <scope>NUCLEOTIDE SEQUENCE [LARGE SCALE GENOMIC DNA]</scope>
</reference>
<keyword evidence="3 5" id="KW-0949">S-adenosyl-L-methionine</keyword>
<comment type="caution">
    <text evidence="7">The sequence shown here is derived from an EMBL/GenBank/DDBJ whole genome shotgun (WGS) entry which is preliminary data.</text>
</comment>
<keyword evidence="4 5" id="KW-0694">RNA-binding</keyword>
<feature type="binding site" evidence="5">
    <location>
        <position position="93"/>
    </location>
    <ligand>
        <name>S-adenosyl-L-methionine</name>
        <dbReference type="ChEBI" id="CHEBI:59789"/>
    </ligand>
</feature>
<evidence type="ECO:0000256" key="2">
    <source>
        <dbReference type="ARBA" id="ARBA00022679"/>
    </source>
</evidence>
<dbReference type="PROSITE" id="PS01131">
    <property type="entry name" value="RRNA_A_DIMETH"/>
    <property type="match status" value="1"/>
</dbReference>
<evidence type="ECO:0000259" key="6">
    <source>
        <dbReference type="SMART" id="SM00650"/>
    </source>
</evidence>
<dbReference type="InterPro" id="IPR023165">
    <property type="entry name" value="rRNA_Ade_diMease-like_C"/>
</dbReference>
<feature type="binding site" evidence="5">
    <location>
        <position position="52"/>
    </location>
    <ligand>
        <name>S-adenosyl-L-methionine</name>
        <dbReference type="ChEBI" id="CHEBI:59789"/>
    </ligand>
</feature>
<dbReference type="PANTHER" id="PTHR11727">
    <property type="entry name" value="DIMETHYLADENOSINE TRANSFERASE"/>
    <property type="match status" value="1"/>
</dbReference>
<dbReference type="Proteomes" id="UP000034366">
    <property type="component" value="Unassembled WGS sequence"/>
</dbReference>
<dbReference type="InterPro" id="IPR020598">
    <property type="entry name" value="rRNA_Ade_methylase_Trfase_N"/>
</dbReference>
<evidence type="ECO:0000313" key="8">
    <source>
        <dbReference type="Proteomes" id="UP000034366"/>
    </source>
</evidence>